<reference evidence="2" key="1">
    <citation type="journal article" date="2015" name="Nature">
        <title>Complex archaea that bridge the gap between prokaryotes and eukaryotes.</title>
        <authorList>
            <person name="Spang A."/>
            <person name="Saw J.H."/>
            <person name="Jorgensen S.L."/>
            <person name="Zaremba-Niedzwiedzka K."/>
            <person name="Martijn J."/>
            <person name="Lind A.E."/>
            <person name="van Eijk R."/>
            <person name="Schleper C."/>
            <person name="Guy L."/>
            <person name="Ettema T.J."/>
        </authorList>
    </citation>
    <scope>NUCLEOTIDE SEQUENCE</scope>
</reference>
<protein>
    <submittedName>
        <fullName evidence="2">Uncharacterized protein</fullName>
    </submittedName>
</protein>
<dbReference type="AlphaFoldDB" id="A0A0F9Q6V9"/>
<proteinExistence type="predicted"/>
<evidence type="ECO:0000256" key="1">
    <source>
        <dbReference type="SAM" id="Coils"/>
    </source>
</evidence>
<sequence length="71" mass="8786">MGREFKRKIELETIGDLKNRLKKLKSKVPALEEASMRKITMKQWISYNDRIDKNMRRQRKIRKKIREKRIK</sequence>
<evidence type="ECO:0000313" key="2">
    <source>
        <dbReference type="EMBL" id="KKN01108.1"/>
    </source>
</evidence>
<comment type="caution">
    <text evidence="2">The sequence shown here is derived from an EMBL/GenBank/DDBJ whole genome shotgun (WGS) entry which is preliminary data.</text>
</comment>
<organism evidence="2">
    <name type="scientific">marine sediment metagenome</name>
    <dbReference type="NCBI Taxonomy" id="412755"/>
    <lineage>
        <taxon>unclassified sequences</taxon>
        <taxon>metagenomes</taxon>
        <taxon>ecological metagenomes</taxon>
    </lineage>
</organism>
<keyword evidence="1" id="KW-0175">Coiled coil</keyword>
<name>A0A0F9Q6V9_9ZZZZ</name>
<gene>
    <name evidence="2" type="ORF">LCGC14_1131060</name>
</gene>
<dbReference type="EMBL" id="LAZR01005297">
    <property type="protein sequence ID" value="KKN01108.1"/>
    <property type="molecule type" value="Genomic_DNA"/>
</dbReference>
<accession>A0A0F9Q6V9</accession>
<feature type="coiled-coil region" evidence="1">
    <location>
        <begin position="7"/>
        <end position="34"/>
    </location>
</feature>